<proteinExistence type="predicted"/>
<evidence type="ECO:0000256" key="1">
    <source>
        <dbReference type="SAM" id="SignalP"/>
    </source>
</evidence>
<keyword evidence="3" id="KW-0255">Endonuclease</keyword>
<dbReference type="Gene3D" id="3.60.10.10">
    <property type="entry name" value="Endonuclease/exonuclease/phosphatase"/>
    <property type="match status" value="1"/>
</dbReference>
<dbReference type="GO" id="GO:0000175">
    <property type="term" value="F:3'-5'-RNA exonuclease activity"/>
    <property type="evidence" value="ECO:0007669"/>
    <property type="project" value="TreeGrafter"/>
</dbReference>
<keyword evidence="5" id="KW-1185">Reference proteome</keyword>
<dbReference type="KEGG" id="skr:BRX40_07805"/>
<dbReference type="InterPro" id="IPR005135">
    <property type="entry name" value="Endo/exonuclease/phosphatase"/>
</dbReference>
<protein>
    <submittedName>
        <fullName evidence="3">Endonuclease</fullName>
    </submittedName>
</protein>
<dbReference type="InterPro" id="IPR050410">
    <property type="entry name" value="CCR4/nocturin_mRNA_transcr"/>
</dbReference>
<evidence type="ECO:0000313" key="6">
    <source>
        <dbReference type="Proteomes" id="UP000286681"/>
    </source>
</evidence>
<feature type="domain" description="Endonuclease/exonuclease/phosphatase" evidence="2">
    <location>
        <begin position="31"/>
        <end position="270"/>
    </location>
</feature>
<dbReference type="EMBL" id="QQWO01000014">
    <property type="protein sequence ID" value="RSV00975.1"/>
    <property type="molecule type" value="Genomic_DNA"/>
</dbReference>
<dbReference type="RefSeq" id="WP_075151213.1">
    <property type="nucleotide sequence ID" value="NZ_CP018820.1"/>
</dbReference>
<organism evidence="3 5">
    <name type="scientific">Sphingomonas koreensis</name>
    <dbReference type="NCBI Taxonomy" id="93064"/>
    <lineage>
        <taxon>Bacteria</taxon>
        <taxon>Pseudomonadati</taxon>
        <taxon>Pseudomonadota</taxon>
        <taxon>Alphaproteobacteria</taxon>
        <taxon>Sphingomonadales</taxon>
        <taxon>Sphingomonadaceae</taxon>
        <taxon>Sphingomonas</taxon>
    </lineage>
</organism>
<dbReference type="CDD" id="cd09083">
    <property type="entry name" value="EEP-1"/>
    <property type="match status" value="1"/>
</dbReference>
<dbReference type="SUPFAM" id="SSF56219">
    <property type="entry name" value="DNase I-like"/>
    <property type="match status" value="1"/>
</dbReference>
<accession>A0A1L6J8Y3</accession>
<feature type="chain" id="PRO_5041797849" evidence="1">
    <location>
        <begin position="23"/>
        <end position="280"/>
    </location>
</feature>
<reference evidence="3" key="1">
    <citation type="submission" date="2016-12" db="EMBL/GenBank/DDBJ databases">
        <title>Whole genome sequencing of Sphingomonas koreensis.</title>
        <authorList>
            <person name="Conlan S."/>
            <person name="Thomas P.J."/>
            <person name="Mullikin J."/>
            <person name="Palmore T.N."/>
            <person name="Frank K.M."/>
            <person name="Segre J.A."/>
        </authorList>
    </citation>
    <scope>NUCLEOTIDE SEQUENCE</scope>
    <source>
        <strain evidence="3">ABOJV</strain>
    </source>
</reference>
<feature type="signal peptide" evidence="1">
    <location>
        <begin position="1"/>
        <end position="22"/>
    </location>
</feature>
<dbReference type="PANTHER" id="PTHR12121">
    <property type="entry name" value="CARBON CATABOLITE REPRESSOR PROTEIN 4"/>
    <property type="match status" value="1"/>
</dbReference>
<reference evidence="5" key="2">
    <citation type="submission" date="2016-12" db="EMBL/GenBank/DDBJ databases">
        <title>Whole genome sequencing of Sphingomonas sp. ABOJV.</title>
        <authorList>
            <person name="Conlan S."/>
            <person name="Thomas P.J."/>
            <person name="Mullikin J."/>
            <person name="Palmore T.N."/>
            <person name="Frank K.M."/>
            <person name="Segre J.A."/>
        </authorList>
    </citation>
    <scope>NUCLEOTIDE SEQUENCE [LARGE SCALE GENOMIC DNA]</scope>
    <source>
        <strain evidence="5">ABOJV</strain>
    </source>
</reference>
<keyword evidence="1" id="KW-0732">Signal</keyword>
<keyword evidence="3" id="KW-0540">Nuclease</keyword>
<dbReference type="PANTHER" id="PTHR12121:SF36">
    <property type="entry name" value="ENDONUCLEASE_EXONUCLEASE_PHOSPHATASE DOMAIN-CONTAINING PROTEIN"/>
    <property type="match status" value="1"/>
</dbReference>
<evidence type="ECO:0000313" key="4">
    <source>
        <dbReference type="EMBL" id="RSV00975.1"/>
    </source>
</evidence>
<evidence type="ECO:0000313" key="3">
    <source>
        <dbReference type="EMBL" id="APR52344.1"/>
    </source>
</evidence>
<dbReference type="Pfam" id="PF03372">
    <property type="entry name" value="Exo_endo_phos"/>
    <property type="match status" value="1"/>
</dbReference>
<reference evidence="4 6" key="3">
    <citation type="submission" date="2018-07" db="EMBL/GenBank/DDBJ databases">
        <title>Genomic and Epidemiologic Investigation of an Indolent Hospital Outbreak.</title>
        <authorList>
            <person name="Johnson R.C."/>
            <person name="Deming C."/>
            <person name="Conlan S."/>
            <person name="Zellmer C.J."/>
            <person name="Michelin A.V."/>
            <person name="Lee-Lin S."/>
            <person name="Thomas P.J."/>
            <person name="Park M."/>
            <person name="Weingarten R.A."/>
            <person name="Less J."/>
            <person name="Dekker J.P."/>
            <person name="Frank K.M."/>
            <person name="Musser K.A."/>
            <person name="Mcquiston J.R."/>
            <person name="Henderson D.K."/>
            <person name="Lau A.F."/>
            <person name="Palmore T.N."/>
            <person name="Segre J.A."/>
        </authorList>
    </citation>
    <scope>NUCLEOTIDE SEQUENCE [LARGE SCALE GENOMIC DNA]</scope>
    <source>
        <strain evidence="4 6">SK-NIH.Env10_0317</strain>
    </source>
</reference>
<keyword evidence="3" id="KW-0378">Hydrolase</keyword>
<dbReference type="GeneID" id="44132458"/>
<dbReference type="Proteomes" id="UP000286681">
    <property type="component" value="Unassembled WGS sequence"/>
</dbReference>
<dbReference type="STRING" id="93064.BRX40_07805"/>
<dbReference type="GO" id="GO:0004519">
    <property type="term" value="F:endonuclease activity"/>
    <property type="evidence" value="ECO:0007669"/>
    <property type="project" value="UniProtKB-KW"/>
</dbReference>
<dbReference type="OrthoDB" id="9793162at2"/>
<name>A0A1L6J8Y3_9SPHN</name>
<dbReference type="InterPro" id="IPR036691">
    <property type="entry name" value="Endo/exonu/phosph_ase_sf"/>
</dbReference>
<sequence>MIVQRRALAIGLAFAAALPAAAKGPDGLRVMSFNVRLPVAADGPNRWEARQDLFVETIRRADADIIGTQELWKIQADHLIAKLPRYSWFGIDRRGGHADEHMGVFYRRDRLKLVQLGNFWLSDTPDVPGSISWGHPYPRMATWGLFETIPGGKRFWFINTHFPYRAEDEAAREKGAAAIAAWIAARPDGAPVVLTGDFNTVPDSGTHNALSAGLADAWNAAKVRSGPAETFHAFTGKADRRIDWVFARGLTAARVETVTFGRNGRYPSDHFPVVVDYRWP</sequence>
<dbReference type="AlphaFoldDB" id="A0A1L6J8Y3"/>
<gene>
    <name evidence="3" type="ORF">BRX40_07805</name>
    <name evidence="4" type="ORF">CA257_16235</name>
</gene>
<dbReference type="EMBL" id="CP018820">
    <property type="protein sequence ID" value="APR52344.1"/>
    <property type="molecule type" value="Genomic_DNA"/>
</dbReference>
<evidence type="ECO:0000313" key="5">
    <source>
        <dbReference type="Proteomes" id="UP000185161"/>
    </source>
</evidence>
<evidence type="ECO:0000259" key="2">
    <source>
        <dbReference type="Pfam" id="PF03372"/>
    </source>
</evidence>
<dbReference type="Proteomes" id="UP000185161">
    <property type="component" value="Chromosome"/>
</dbReference>